<evidence type="ECO:0000313" key="2">
    <source>
        <dbReference type="EMBL" id="CAD7228117.1"/>
    </source>
</evidence>
<dbReference type="GO" id="GO:0006398">
    <property type="term" value="P:mRNA 3'-end processing by stem-loop binding and cleavage"/>
    <property type="evidence" value="ECO:0007669"/>
    <property type="project" value="TreeGrafter"/>
</dbReference>
<proteinExistence type="predicted"/>
<dbReference type="InterPro" id="IPR010920">
    <property type="entry name" value="LSM_dom_sf"/>
</dbReference>
<sequence length="518" mass="58165">MDEPSDKDALNLLYCDDDEFEEAIGISVPTSDAVSEVLNLLKAPEDIQLLTSVDQLLGAADVGKGIAMREKKEPLSAKRPTTVEDSAPSSLKKESTFDTGPSKSRSVIPTVFDRMESVKGERSCMGRLKAWQDSGVTVEVRTRNQSEIRSTVQGKLIAFDKFWNLMLSNVSEVLQRRMNPREPMFTPASSSRSANLEKILAREMEVLSIVKSRGNVTLGKCRHMKNLAACFDSIKEKRAVIKREVPGLMFITGENVVLVREVSSEKAVYKIVTYINVMPDDKEKPMTNGNHNWEVSNGNTGDAVSEGLILEPYKEIRNLIQHSISIGEISLDKSVTHPTTEFDRFISVWNLVNIRYYKIPDVDLQKKCRKLNAVSQIQRNHGNCLMKSRKLGAALEAFNRAILTAEFGARSMCLALYGRSRVFQARKRYQRALDDIRYSLSWAVRHPNGNLQDDLVKKLRAAEKEYLSEVVPDAKAALNSQTNLSLKSQLQEREFPVEWSSDYLPTAARDIKAVVSSD</sequence>
<dbReference type="InterPro" id="IPR001163">
    <property type="entry name" value="Sm_dom_euk/arc"/>
</dbReference>
<dbReference type="InterPro" id="IPR039267">
    <property type="entry name" value="Lsm11"/>
</dbReference>
<dbReference type="GO" id="GO:0071209">
    <property type="term" value="F:U7 snRNA binding"/>
    <property type="evidence" value="ECO:0007669"/>
    <property type="project" value="InterPro"/>
</dbReference>
<dbReference type="PANTHER" id="PTHR21415">
    <property type="entry name" value="U7 SNRNA-ASSOCIATED SM-LIKE PROTEIN LSM11"/>
    <property type="match status" value="1"/>
</dbReference>
<dbReference type="PANTHER" id="PTHR21415:SF1">
    <property type="entry name" value="U7 SNRNA-ASSOCIATED SM-LIKE PROTEIN LSM11"/>
    <property type="match status" value="1"/>
</dbReference>
<dbReference type="Pfam" id="PF01423">
    <property type="entry name" value="LSM"/>
    <property type="match status" value="1"/>
</dbReference>
<dbReference type="Gene3D" id="2.30.30.100">
    <property type="match status" value="1"/>
</dbReference>
<accession>A0A7R8ZQR1</accession>
<dbReference type="EMBL" id="OB661390">
    <property type="protein sequence ID" value="CAD7228117.1"/>
    <property type="molecule type" value="Genomic_DNA"/>
</dbReference>
<feature type="region of interest" description="Disordered" evidence="1">
    <location>
        <begin position="70"/>
        <end position="104"/>
    </location>
</feature>
<dbReference type="Gene3D" id="1.25.40.10">
    <property type="entry name" value="Tetratricopeptide repeat domain"/>
    <property type="match status" value="1"/>
</dbReference>
<reference evidence="2" key="1">
    <citation type="submission" date="2020-11" db="EMBL/GenBank/DDBJ databases">
        <authorList>
            <person name="Tran Van P."/>
        </authorList>
    </citation>
    <scope>NUCLEOTIDE SEQUENCE</scope>
</reference>
<dbReference type="SUPFAM" id="SSF50182">
    <property type="entry name" value="Sm-like ribonucleoproteins"/>
    <property type="match status" value="1"/>
</dbReference>
<evidence type="ECO:0000256" key="1">
    <source>
        <dbReference type="SAM" id="MobiDB-lite"/>
    </source>
</evidence>
<dbReference type="SMART" id="SM00651">
    <property type="entry name" value="Sm"/>
    <property type="match status" value="1"/>
</dbReference>
<organism evidence="2">
    <name type="scientific">Cyprideis torosa</name>
    <dbReference type="NCBI Taxonomy" id="163714"/>
    <lineage>
        <taxon>Eukaryota</taxon>
        <taxon>Metazoa</taxon>
        <taxon>Ecdysozoa</taxon>
        <taxon>Arthropoda</taxon>
        <taxon>Crustacea</taxon>
        <taxon>Oligostraca</taxon>
        <taxon>Ostracoda</taxon>
        <taxon>Podocopa</taxon>
        <taxon>Podocopida</taxon>
        <taxon>Cytherocopina</taxon>
        <taxon>Cytheroidea</taxon>
        <taxon>Cytherideidae</taxon>
        <taxon>Cyprideis</taxon>
    </lineage>
</organism>
<dbReference type="InterPro" id="IPR011990">
    <property type="entry name" value="TPR-like_helical_dom_sf"/>
</dbReference>
<dbReference type="OrthoDB" id="10002367at2759"/>
<dbReference type="AlphaFoldDB" id="A0A7R8ZQR1"/>
<protein>
    <submittedName>
        <fullName evidence="2">Uncharacterized protein</fullName>
    </submittedName>
</protein>
<dbReference type="SUPFAM" id="SSF48452">
    <property type="entry name" value="TPR-like"/>
    <property type="match status" value="1"/>
</dbReference>
<name>A0A7R8ZQR1_9CRUS</name>
<dbReference type="GO" id="GO:0005683">
    <property type="term" value="C:U7 snRNP"/>
    <property type="evidence" value="ECO:0007669"/>
    <property type="project" value="TreeGrafter"/>
</dbReference>
<gene>
    <name evidence="2" type="ORF">CTOB1V02_LOCUS6006</name>
</gene>